<dbReference type="Proteomes" id="UP000293874">
    <property type="component" value="Unassembled WGS sequence"/>
</dbReference>
<keyword evidence="2" id="KW-1185">Reference proteome</keyword>
<proteinExistence type="predicted"/>
<reference evidence="1 2" key="1">
    <citation type="submission" date="2019-02" db="EMBL/GenBank/DDBJ databases">
        <title>Genomic Encyclopedia of Type Strains, Phase IV (KMG-IV): sequencing the most valuable type-strain genomes for metagenomic binning, comparative biology and taxonomic classification.</title>
        <authorList>
            <person name="Goeker M."/>
        </authorList>
    </citation>
    <scope>NUCLEOTIDE SEQUENCE [LARGE SCALE GENOMIC DNA]</scope>
    <source>
        <strain evidence="1 2">DSM 18116</strain>
    </source>
</reference>
<accession>A0A4Q7MHE3</accession>
<protein>
    <submittedName>
        <fullName evidence="1">Uncharacterized protein</fullName>
    </submittedName>
</protein>
<dbReference type="AlphaFoldDB" id="A0A4Q7MHE3"/>
<evidence type="ECO:0000313" key="1">
    <source>
        <dbReference type="EMBL" id="RZS66943.1"/>
    </source>
</evidence>
<dbReference type="EMBL" id="SGXA01000004">
    <property type="protein sequence ID" value="RZS66943.1"/>
    <property type="molecule type" value="Genomic_DNA"/>
</dbReference>
<organism evidence="1 2">
    <name type="scientific">Pseudobacter ginsenosidimutans</name>
    <dbReference type="NCBI Taxonomy" id="661488"/>
    <lineage>
        <taxon>Bacteria</taxon>
        <taxon>Pseudomonadati</taxon>
        <taxon>Bacteroidota</taxon>
        <taxon>Chitinophagia</taxon>
        <taxon>Chitinophagales</taxon>
        <taxon>Chitinophagaceae</taxon>
        <taxon>Pseudobacter</taxon>
    </lineage>
</organism>
<dbReference type="RefSeq" id="WP_262713775.1">
    <property type="nucleotide sequence ID" value="NZ_CP042431.1"/>
</dbReference>
<sequence>MKRTLVILAVVLLAGVMITSCTASKGGCASSRNLVGYGNGMR</sequence>
<dbReference type="PROSITE" id="PS51257">
    <property type="entry name" value="PROKAR_LIPOPROTEIN"/>
    <property type="match status" value="1"/>
</dbReference>
<gene>
    <name evidence="1" type="ORF">EV199_5327</name>
</gene>
<comment type="caution">
    <text evidence="1">The sequence shown here is derived from an EMBL/GenBank/DDBJ whole genome shotgun (WGS) entry which is preliminary data.</text>
</comment>
<evidence type="ECO:0000313" key="2">
    <source>
        <dbReference type="Proteomes" id="UP000293874"/>
    </source>
</evidence>
<name>A0A4Q7MHE3_9BACT</name>